<dbReference type="AlphaFoldDB" id="A0AAV4ND04"/>
<accession>A0AAV4ND04</accession>
<keyword evidence="2" id="KW-1185">Reference proteome</keyword>
<proteinExistence type="predicted"/>
<gene>
    <name evidence="1" type="ORF">CDAR_115911</name>
</gene>
<evidence type="ECO:0000313" key="1">
    <source>
        <dbReference type="EMBL" id="GIX81846.1"/>
    </source>
</evidence>
<evidence type="ECO:0000313" key="2">
    <source>
        <dbReference type="Proteomes" id="UP001054837"/>
    </source>
</evidence>
<sequence>MQPELRQIFLQDSRETHRLAKNRRISPFCPHHFFFFGEECLTPPHSNALNIKCNAVKRGGTMLFAFMSLEEIHLGFKPIRGGFHWKKKYFKNFANV</sequence>
<comment type="caution">
    <text evidence="1">The sequence shown here is derived from an EMBL/GenBank/DDBJ whole genome shotgun (WGS) entry which is preliminary data.</text>
</comment>
<reference evidence="1 2" key="1">
    <citation type="submission" date="2021-06" db="EMBL/GenBank/DDBJ databases">
        <title>Caerostris darwini draft genome.</title>
        <authorList>
            <person name="Kono N."/>
            <person name="Arakawa K."/>
        </authorList>
    </citation>
    <scope>NUCLEOTIDE SEQUENCE [LARGE SCALE GENOMIC DNA]</scope>
</reference>
<dbReference type="Proteomes" id="UP001054837">
    <property type="component" value="Unassembled WGS sequence"/>
</dbReference>
<dbReference type="EMBL" id="BPLQ01001451">
    <property type="protein sequence ID" value="GIX81846.1"/>
    <property type="molecule type" value="Genomic_DNA"/>
</dbReference>
<protein>
    <submittedName>
        <fullName evidence="1">Uncharacterized protein</fullName>
    </submittedName>
</protein>
<name>A0AAV4ND04_9ARAC</name>
<organism evidence="1 2">
    <name type="scientific">Caerostris darwini</name>
    <dbReference type="NCBI Taxonomy" id="1538125"/>
    <lineage>
        <taxon>Eukaryota</taxon>
        <taxon>Metazoa</taxon>
        <taxon>Ecdysozoa</taxon>
        <taxon>Arthropoda</taxon>
        <taxon>Chelicerata</taxon>
        <taxon>Arachnida</taxon>
        <taxon>Araneae</taxon>
        <taxon>Araneomorphae</taxon>
        <taxon>Entelegynae</taxon>
        <taxon>Araneoidea</taxon>
        <taxon>Araneidae</taxon>
        <taxon>Caerostris</taxon>
    </lineage>
</organism>